<feature type="region of interest" description="Disordered" evidence="1">
    <location>
        <begin position="1"/>
        <end position="21"/>
    </location>
</feature>
<feature type="compositionally biased region" description="Polar residues" evidence="1">
    <location>
        <begin position="540"/>
        <end position="561"/>
    </location>
</feature>
<proteinExistence type="predicted"/>
<evidence type="ECO:0000256" key="1">
    <source>
        <dbReference type="SAM" id="MobiDB-lite"/>
    </source>
</evidence>
<feature type="region of interest" description="Disordered" evidence="1">
    <location>
        <begin position="856"/>
        <end position="922"/>
    </location>
</feature>
<dbReference type="RefSeq" id="XP_045264746.1">
    <property type="nucleotide sequence ID" value="XM_045405644.1"/>
</dbReference>
<dbReference type="GeneID" id="69012776"/>
<protein>
    <submittedName>
        <fullName evidence="2">Uncharacterized protein</fullName>
    </submittedName>
</protein>
<gene>
    <name evidence="2" type="ORF">GCG54_00005626</name>
</gene>
<reference evidence="2" key="2">
    <citation type="submission" date="2020-03" db="EMBL/GenBank/DDBJ databases">
        <authorList>
            <person name="Fu F.-F."/>
            <person name="Chen J."/>
        </authorList>
    </citation>
    <scope>NUCLEOTIDE SEQUENCE</scope>
    <source>
        <strain evidence="2">Lc1</strain>
    </source>
</reference>
<evidence type="ECO:0000313" key="3">
    <source>
        <dbReference type="Proteomes" id="UP000613401"/>
    </source>
</evidence>
<accession>A0A8H4CKY1</accession>
<sequence>MYDDEWNRLTPEEQHERRREHGTWPARFLKALRFELHKKQSPEQRMGATGELTRRRRIQLHFLELYFSPAMVARIRPHFQHFAEYQLSLSRYVRYRCQDMLPGEFWNLPANSPSRMTKARLLLVISLVFHPDVSAQIASNIEEFDEIAGIECTEAFIGETALRDWLKYLLDYTLSGLAGAGCPFLRYDKAAWSSTDDEGNPKELHPGPHPDFLKFIRPIDVEQINLKGKNILEAWRSHPVTRSLSRLKDGQDELRHDPANLGQAWTPATSGNNCVYTSTNEHFLRETWHRPFIPLNREIEENQMTPRFVDGAITRFSPLREYLWTAFRTHMISLKPPVEELPHLRAPWTARDRKPYRGVLLTQYYSTQPAPAELSHYIVPEGQETAWGDLSLNHWVGNAKAWDHYHQIHGRGHREWPHVVHHRLLRTYFSPGVVANVEKGTTRNESRGAFLRLVQYHAVRAMSYNVATMPAENIRSFNLAIRPVFHATISARIAANLTGFDSIAGIECADDFITWRTVGHWVECFTETFLASTPTQFTQSSVSSDPSAYGQSSSAATSVGTSPKHGRYGMGQLDGAGDDSRRQQIPTTSLLDIPSSPVEQVTLRGPTLVQAWLDNPVTRRLSQKGPDSGALAHDPMNLDSRWTPATAGHNYVYHGTSCTTESFTSQFNNRPFNALEARRNTNQMSIPVIGVIFTAFSPLRSFLWGAFQGAADAMAPSATSFGHADEVWSCGGRRFKGVPLFQFSAQQPAPSNLSYHIIPEDQAEKWGKDSLGHAHQKNDKSILLTKLWPQYTKFHGQKGDREWPDIVHGVEYGKQKDALQPFHTNMWRAIWKQGPAVEHLNANHRATFAITVELVPGTKPDSSSKGESSTKKPPPKDDDDDHDQPKGKKKKDRFKTLRGLRQKASESDLGKRFKAWSNRSTD</sequence>
<dbReference type="EMBL" id="WVTB01000041">
    <property type="protein sequence ID" value="KAF3805587.1"/>
    <property type="molecule type" value="Genomic_DNA"/>
</dbReference>
<evidence type="ECO:0000313" key="2">
    <source>
        <dbReference type="EMBL" id="KAF3805587.1"/>
    </source>
</evidence>
<dbReference type="AlphaFoldDB" id="A0A8H4CKY1"/>
<dbReference type="Proteomes" id="UP000613401">
    <property type="component" value="Unassembled WGS sequence"/>
</dbReference>
<keyword evidence="3" id="KW-1185">Reference proteome</keyword>
<organism evidence="2 3">
    <name type="scientific">Colletotrichum gloeosporioides</name>
    <name type="common">Anthracnose fungus</name>
    <name type="synonym">Glomerella cingulata</name>
    <dbReference type="NCBI Taxonomy" id="474922"/>
    <lineage>
        <taxon>Eukaryota</taxon>
        <taxon>Fungi</taxon>
        <taxon>Dikarya</taxon>
        <taxon>Ascomycota</taxon>
        <taxon>Pezizomycotina</taxon>
        <taxon>Sordariomycetes</taxon>
        <taxon>Hypocreomycetidae</taxon>
        <taxon>Glomerellales</taxon>
        <taxon>Glomerellaceae</taxon>
        <taxon>Colletotrichum</taxon>
        <taxon>Colletotrichum gloeosporioides species complex</taxon>
    </lineage>
</organism>
<reference evidence="2" key="1">
    <citation type="journal article" date="2020" name="Phytopathology">
        <title>Genome sequence and comparative analysis of Colletotrichum gloeosporioides isolated from Liriodendron leaves.</title>
        <authorList>
            <person name="Fu F.F."/>
            <person name="Hao Z."/>
            <person name="Wang P."/>
            <person name="Lu Y."/>
            <person name="Xue L.J."/>
            <person name="Wei G."/>
            <person name="Tian Y."/>
            <person name="Baishi H."/>
            <person name="Xu H."/>
            <person name="Shi J."/>
            <person name="Cheng T."/>
            <person name="Wang G."/>
            <person name="Yi Y."/>
            <person name="Chen J."/>
        </authorList>
    </citation>
    <scope>NUCLEOTIDE SEQUENCE</scope>
    <source>
        <strain evidence="2">Lc1</strain>
    </source>
</reference>
<feature type="region of interest" description="Disordered" evidence="1">
    <location>
        <begin position="540"/>
        <end position="593"/>
    </location>
</feature>
<feature type="compositionally biased region" description="Basic and acidic residues" evidence="1">
    <location>
        <begin position="862"/>
        <end position="876"/>
    </location>
</feature>
<feature type="compositionally biased region" description="Basic residues" evidence="1">
    <location>
        <begin position="887"/>
        <end position="901"/>
    </location>
</feature>
<name>A0A8H4CKY1_COLGL</name>
<comment type="caution">
    <text evidence="2">The sequence shown here is derived from an EMBL/GenBank/DDBJ whole genome shotgun (WGS) entry which is preliminary data.</text>
</comment>